<keyword evidence="2" id="KW-0812">Transmembrane</keyword>
<dbReference type="Gene3D" id="2.60.40.150">
    <property type="entry name" value="C2 domain"/>
    <property type="match status" value="1"/>
</dbReference>
<keyword evidence="2" id="KW-1133">Transmembrane helix</keyword>
<dbReference type="Pfam" id="PF00168">
    <property type="entry name" value="C2"/>
    <property type="match status" value="1"/>
</dbReference>
<dbReference type="CDD" id="cd00030">
    <property type="entry name" value="C2"/>
    <property type="match status" value="1"/>
</dbReference>
<keyword evidence="2" id="KW-0472">Membrane</keyword>
<organism evidence="4 5">
    <name type="scientific">Tetrabaena socialis</name>
    <dbReference type="NCBI Taxonomy" id="47790"/>
    <lineage>
        <taxon>Eukaryota</taxon>
        <taxon>Viridiplantae</taxon>
        <taxon>Chlorophyta</taxon>
        <taxon>core chlorophytes</taxon>
        <taxon>Chlorophyceae</taxon>
        <taxon>CS clade</taxon>
        <taxon>Chlamydomonadales</taxon>
        <taxon>Tetrabaenaceae</taxon>
        <taxon>Tetrabaena</taxon>
    </lineage>
</organism>
<feature type="transmembrane region" description="Helical" evidence="2">
    <location>
        <begin position="169"/>
        <end position="188"/>
    </location>
</feature>
<dbReference type="InterPro" id="IPR035892">
    <property type="entry name" value="C2_domain_sf"/>
</dbReference>
<dbReference type="PROSITE" id="PS50004">
    <property type="entry name" value="C2"/>
    <property type="match status" value="1"/>
</dbReference>
<dbReference type="Proteomes" id="UP000236333">
    <property type="component" value="Unassembled WGS sequence"/>
</dbReference>
<evidence type="ECO:0000313" key="5">
    <source>
        <dbReference type="Proteomes" id="UP000236333"/>
    </source>
</evidence>
<feature type="region of interest" description="Disordered" evidence="1">
    <location>
        <begin position="341"/>
        <end position="402"/>
    </location>
</feature>
<proteinExistence type="predicted"/>
<evidence type="ECO:0000256" key="2">
    <source>
        <dbReference type="SAM" id="Phobius"/>
    </source>
</evidence>
<name>A0A2J8A1D2_9CHLO</name>
<protein>
    <recommendedName>
        <fullName evidence="3">C2 domain-containing protein</fullName>
    </recommendedName>
</protein>
<dbReference type="SMART" id="SM00239">
    <property type="entry name" value="C2"/>
    <property type="match status" value="1"/>
</dbReference>
<feature type="compositionally biased region" description="Low complexity" evidence="1">
    <location>
        <begin position="341"/>
        <end position="360"/>
    </location>
</feature>
<accession>A0A2J8A1D2</accession>
<evidence type="ECO:0000313" key="4">
    <source>
        <dbReference type="EMBL" id="PNH06324.1"/>
    </source>
</evidence>
<dbReference type="InterPro" id="IPR000008">
    <property type="entry name" value="C2_dom"/>
</dbReference>
<evidence type="ECO:0000259" key="3">
    <source>
        <dbReference type="PROSITE" id="PS50004"/>
    </source>
</evidence>
<feature type="domain" description="C2" evidence="3">
    <location>
        <begin position="1"/>
        <end position="99"/>
    </location>
</feature>
<dbReference type="AlphaFoldDB" id="A0A2J8A1D2"/>
<comment type="caution">
    <text evidence="4">The sequence shown here is derived from an EMBL/GenBank/DDBJ whole genome shotgun (WGS) entry which is preliminary data.</text>
</comment>
<sequence>MALEAGTMACTVEFAKDLKDKDWFGRQDPYCQVKCGSQQFRTRTATDGGKNPTFTFNVINENDLELLIKDDDVGHDDYIGTCRVSFAKRQRLGTAADIGRPSPLPVTLRRRCTNVRVSAAAAAPSVVFRQLEKADEPAIFKMWWQGWDSTLPALTASVWNKDSCAGLNAAFLAVSVCSVLASFAFVLLRRVPEWTWLGGGLVAGAYLLHLLTPGWLRQAVVRRRMERFVRGQYQDMWSIHENWVARGDREFWVAEADGRVVGGAALHLGAAARRTPRDDAARPGAAAAARAAAAAAAAAVAKPAPPEPVGYGAVDPGVAAPLYAATLSSSPALRAAAAAAVPPGYPPQQQQQQYPPAQYGAPPPGQYGAPPPGQYGAPPPGQYGAPQYGAPPPGAYPGYPPR</sequence>
<dbReference type="PANTHER" id="PTHR47052">
    <property type="entry name" value="CONSERVED SERINE PROLINE-RICH PROTEIN (AFU_ORTHOLOGUE AFUA_2G01790)"/>
    <property type="match status" value="1"/>
</dbReference>
<evidence type="ECO:0000256" key="1">
    <source>
        <dbReference type="SAM" id="MobiDB-lite"/>
    </source>
</evidence>
<feature type="compositionally biased region" description="Pro residues" evidence="1">
    <location>
        <begin position="389"/>
        <end position="402"/>
    </location>
</feature>
<dbReference type="OrthoDB" id="419768at2759"/>
<reference evidence="4 5" key="1">
    <citation type="journal article" date="2017" name="Mol. Biol. Evol.">
        <title>The 4-celled Tetrabaena socialis nuclear genome reveals the essential components for genetic control of cell number at the origin of multicellularity in the volvocine lineage.</title>
        <authorList>
            <person name="Featherston J."/>
            <person name="Arakaki Y."/>
            <person name="Hanschen E.R."/>
            <person name="Ferris P.J."/>
            <person name="Michod R.E."/>
            <person name="Olson B.J.S.C."/>
            <person name="Nozaki H."/>
            <person name="Durand P.M."/>
        </authorList>
    </citation>
    <scope>NUCLEOTIDE SEQUENCE [LARGE SCALE GENOMIC DNA]</scope>
    <source>
        <strain evidence="4 5">NIES-571</strain>
    </source>
</reference>
<dbReference type="InterPro" id="IPR052981">
    <property type="entry name" value="Ingression_C2_domain"/>
</dbReference>
<keyword evidence="5" id="KW-1185">Reference proteome</keyword>
<feature type="compositionally biased region" description="Pro residues" evidence="1">
    <location>
        <begin position="361"/>
        <end position="381"/>
    </location>
</feature>
<feature type="transmembrane region" description="Helical" evidence="2">
    <location>
        <begin position="194"/>
        <end position="216"/>
    </location>
</feature>
<gene>
    <name evidence="4" type="ORF">TSOC_007291</name>
</gene>
<dbReference type="PANTHER" id="PTHR47052:SF3">
    <property type="entry name" value="INGRESSION PROTEIN 1"/>
    <property type="match status" value="1"/>
</dbReference>
<dbReference type="SUPFAM" id="SSF49562">
    <property type="entry name" value="C2 domain (Calcium/lipid-binding domain, CaLB)"/>
    <property type="match status" value="1"/>
</dbReference>
<dbReference type="EMBL" id="PGGS01000243">
    <property type="protein sequence ID" value="PNH06324.1"/>
    <property type="molecule type" value="Genomic_DNA"/>
</dbReference>